<dbReference type="GO" id="GO:0016712">
    <property type="term" value="F:oxidoreductase activity, acting on paired donors, with incorporation or reduction of molecular oxygen, reduced flavin or flavoprotein as one donor, and incorporation of one atom of oxygen"/>
    <property type="evidence" value="ECO:0007669"/>
    <property type="project" value="UniProtKB-ARBA"/>
</dbReference>
<keyword evidence="3 13" id="KW-0349">Heme</keyword>
<gene>
    <name evidence="15" type="ORF">AAHA92_24723</name>
</gene>
<evidence type="ECO:0000256" key="12">
    <source>
        <dbReference type="ARBA" id="ARBA00066876"/>
    </source>
</evidence>
<dbReference type="PRINTS" id="PR00385">
    <property type="entry name" value="P450"/>
</dbReference>
<evidence type="ECO:0000313" key="15">
    <source>
        <dbReference type="EMBL" id="KAL1540363.1"/>
    </source>
</evidence>
<evidence type="ECO:0000256" key="1">
    <source>
        <dbReference type="ARBA" id="ARBA00004167"/>
    </source>
</evidence>
<evidence type="ECO:0000256" key="13">
    <source>
        <dbReference type="PIRSR" id="PIRSR602401-1"/>
    </source>
</evidence>
<name>A0ABD1GBF9_SALDI</name>
<evidence type="ECO:0000256" key="14">
    <source>
        <dbReference type="RuleBase" id="RU000461"/>
    </source>
</evidence>
<dbReference type="AlphaFoldDB" id="A0ABD1GBF9"/>
<dbReference type="Gene3D" id="1.10.630.10">
    <property type="entry name" value="Cytochrome P450"/>
    <property type="match status" value="1"/>
</dbReference>
<dbReference type="GO" id="GO:0016114">
    <property type="term" value="P:terpenoid biosynthetic process"/>
    <property type="evidence" value="ECO:0007669"/>
    <property type="project" value="UniProtKB-ARBA"/>
</dbReference>
<accession>A0ABD1GBF9</accession>
<dbReference type="InterPro" id="IPR001128">
    <property type="entry name" value="Cyt_P450"/>
</dbReference>
<comment type="function">
    <text evidence="11">Involved in the biosynthesis of (+)-sesamin, a furofuran class lignan. Functions in a dual catalytic mode. Catalyzes the synthesis of (+)-sesamin from (+)- pinoresinol by formation of two successive methylenedioxy bridges on (+)-pinoresinol and (+)-piperitol, respectively.</text>
</comment>
<sequence length="500" mass="56464">MEHSHYLIYLPLIIPLFIFTKHLLHKLQNLPPSPLLRLPFLGHLHLLKNPLHRSLAAISHRHGPVVLLHLGSRRVLLVSSPSAADDCLSKNDIIFANRPRLLVGKHLGYNYTSLVWSSYGDHWRNLRKVSSLEVLSAQRLQILQGIRVDEVRTMVRALNRASEERKLVDMKAMFFEVTMNVVMRMIAGKAYYGRSADKKEEGRRFREIVAETMRLMAASNKGDYLPWLGDGGVEKRMVELHRERDSFMQELVEECRMRRRSYGGENKTMIEMLLALQDKEPEYYTDELIRSLMLSLLIAGTDTSSGTMEWALSLMLNNPHVLKKAQAEIDGQVGNARLLDESDLADLPYLRSIISETLRMYPAAPLLVPHESSAECVVRGYRVPAGTMLLVNVWAIQNDPGNWEDAAEFRPERFEVSDPGGGGWRRMPFGAGRRRCPGEALAMRILGLGLGAVVQCFDWEREGGKLVDMSEGGGVSLPRAAVLKAYCRERSVAAELLSKI</sequence>
<dbReference type="Pfam" id="PF00067">
    <property type="entry name" value="p450"/>
    <property type="match status" value="1"/>
</dbReference>
<reference evidence="15 16" key="1">
    <citation type="submission" date="2024-06" db="EMBL/GenBank/DDBJ databases">
        <title>A chromosome level genome sequence of Diviner's sage (Salvia divinorum).</title>
        <authorList>
            <person name="Ford S.A."/>
            <person name="Ro D.-K."/>
            <person name="Ness R.W."/>
            <person name="Phillips M.A."/>
        </authorList>
    </citation>
    <scope>NUCLEOTIDE SEQUENCE [LARGE SCALE GENOMIC DNA]</scope>
    <source>
        <strain evidence="15">SAF-2024a</strain>
        <tissue evidence="15">Leaf</tissue>
    </source>
</reference>
<dbReference type="EC" id="1.14.19.74" evidence="12"/>
<evidence type="ECO:0000256" key="3">
    <source>
        <dbReference type="ARBA" id="ARBA00022617"/>
    </source>
</evidence>
<evidence type="ECO:0000256" key="9">
    <source>
        <dbReference type="ARBA" id="ARBA00052022"/>
    </source>
</evidence>
<dbReference type="InterPro" id="IPR050651">
    <property type="entry name" value="Plant_Cytochrome_P450_Monoox"/>
</dbReference>
<comment type="caution">
    <text evidence="15">The sequence shown here is derived from an EMBL/GenBank/DDBJ whole genome shotgun (WGS) entry which is preliminary data.</text>
</comment>
<dbReference type="FunFam" id="1.10.630.10:FF:000023">
    <property type="entry name" value="Cytochrome P450 family protein"/>
    <property type="match status" value="1"/>
</dbReference>
<dbReference type="Proteomes" id="UP001567538">
    <property type="component" value="Unassembled WGS sequence"/>
</dbReference>
<keyword evidence="8" id="KW-0472">Membrane</keyword>
<protein>
    <recommendedName>
        <fullName evidence="12">(+)-piperitol/(+)-sesamin synthase</fullName>
        <ecNumber evidence="12">1.14.19.74</ecNumber>
    </recommendedName>
</protein>
<keyword evidence="5 14" id="KW-0560">Oxidoreductase</keyword>
<comment type="catalytic activity">
    <reaction evidence="10">
        <text>(+)-piperitol + reduced [NADPH--hemoprotein reductase] + O2 = (+)-sesamin + oxidized [NADPH--hemoprotein reductase] + 2 H2O + H(+)</text>
        <dbReference type="Rhea" id="RHEA:56780"/>
        <dbReference type="Rhea" id="RHEA-COMP:11964"/>
        <dbReference type="Rhea" id="RHEA-COMP:11965"/>
        <dbReference type="ChEBI" id="CHEBI:15377"/>
        <dbReference type="ChEBI" id="CHEBI:15378"/>
        <dbReference type="ChEBI" id="CHEBI:15379"/>
        <dbReference type="ChEBI" id="CHEBI:57618"/>
        <dbReference type="ChEBI" id="CHEBI:58210"/>
        <dbReference type="ChEBI" id="CHEBI:66470"/>
        <dbReference type="ChEBI" id="CHEBI:141003"/>
        <dbReference type="EC" id="1.14.19.74"/>
    </reaction>
    <physiologicalReaction direction="left-to-right" evidence="10">
        <dbReference type="Rhea" id="RHEA:56781"/>
    </physiologicalReaction>
</comment>
<comment type="similarity">
    <text evidence="2 14">Belongs to the cytochrome P450 family.</text>
</comment>
<dbReference type="GO" id="GO:0016020">
    <property type="term" value="C:membrane"/>
    <property type="evidence" value="ECO:0007669"/>
    <property type="project" value="UniProtKB-SubCell"/>
</dbReference>
<dbReference type="PANTHER" id="PTHR47947">
    <property type="entry name" value="CYTOCHROME P450 82C3-RELATED"/>
    <property type="match status" value="1"/>
</dbReference>
<comment type="subcellular location">
    <subcellularLocation>
        <location evidence="1">Membrane</location>
        <topology evidence="1">Single-pass membrane protein</topology>
    </subcellularLocation>
</comment>
<evidence type="ECO:0000256" key="6">
    <source>
        <dbReference type="ARBA" id="ARBA00023004"/>
    </source>
</evidence>
<evidence type="ECO:0000256" key="2">
    <source>
        <dbReference type="ARBA" id="ARBA00010617"/>
    </source>
</evidence>
<dbReference type="SUPFAM" id="SSF48264">
    <property type="entry name" value="Cytochrome P450"/>
    <property type="match status" value="1"/>
</dbReference>
<dbReference type="PRINTS" id="PR00463">
    <property type="entry name" value="EP450I"/>
</dbReference>
<dbReference type="PANTHER" id="PTHR47947:SF24">
    <property type="entry name" value="ISOFLAVONE 2'-HYDROXYLASE-LIKE"/>
    <property type="match status" value="1"/>
</dbReference>
<evidence type="ECO:0000256" key="11">
    <source>
        <dbReference type="ARBA" id="ARBA00056759"/>
    </source>
</evidence>
<keyword evidence="7 14" id="KW-0503">Monooxygenase</keyword>
<dbReference type="InterPro" id="IPR036396">
    <property type="entry name" value="Cyt_P450_sf"/>
</dbReference>
<proteinExistence type="inferred from homology"/>
<organism evidence="15 16">
    <name type="scientific">Salvia divinorum</name>
    <name type="common">Maria pastora</name>
    <name type="synonym">Diviner's sage</name>
    <dbReference type="NCBI Taxonomy" id="28513"/>
    <lineage>
        <taxon>Eukaryota</taxon>
        <taxon>Viridiplantae</taxon>
        <taxon>Streptophyta</taxon>
        <taxon>Embryophyta</taxon>
        <taxon>Tracheophyta</taxon>
        <taxon>Spermatophyta</taxon>
        <taxon>Magnoliopsida</taxon>
        <taxon>eudicotyledons</taxon>
        <taxon>Gunneridae</taxon>
        <taxon>Pentapetalae</taxon>
        <taxon>asterids</taxon>
        <taxon>lamiids</taxon>
        <taxon>Lamiales</taxon>
        <taxon>Lamiaceae</taxon>
        <taxon>Nepetoideae</taxon>
        <taxon>Mentheae</taxon>
        <taxon>Salviinae</taxon>
        <taxon>Salvia</taxon>
        <taxon>Salvia subgen. Calosphace</taxon>
    </lineage>
</organism>
<keyword evidence="16" id="KW-1185">Reference proteome</keyword>
<dbReference type="InterPro" id="IPR002401">
    <property type="entry name" value="Cyt_P450_E_grp-I"/>
</dbReference>
<feature type="binding site" description="axial binding residue" evidence="13">
    <location>
        <position position="436"/>
    </location>
    <ligand>
        <name>heme</name>
        <dbReference type="ChEBI" id="CHEBI:30413"/>
    </ligand>
    <ligandPart>
        <name>Fe</name>
        <dbReference type="ChEBI" id="CHEBI:18248"/>
    </ligandPart>
</feature>
<keyword evidence="4 13" id="KW-0479">Metal-binding</keyword>
<evidence type="ECO:0000256" key="4">
    <source>
        <dbReference type="ARBA" id="ARBA00022723"/>
    </source>
</evidence>
<evidence type="ECO:0000313" key="16">
    <source>
        <dbReference type="Proteomes" id="UP001567538"/>
    </source>
</evidence>
<dbReference type="CDD" id="cd20653">
    <property type="entry name" value="CYP81"/>
    <property type="match status" value="1"/>
</dbReference>
<dbReference type="GO" id="GO:0046872">
    <property type="term" value="F:metal ion binding"/>
    <property type="evidence" value="ECO:0007669"/>
    <property type="project" value="UniProtKB-KW"/>
</dbReference>
<dbReference type="PROSITE" id="PS00086">
    <property type="entry name" value="CYTOCHROME_P450"/>
    <property type="match status" value="1"/>
</dbReference>
<dbReference type="InterPro" id="IPR017972">
    <property type="entry name" value="Cyt_P450_CS"/>
</dbReference>
<comment type="catalytic activity">
    <reaction evidence="9">
        <text>(+)-pinoresinol + reduced [NADPH--hemoprotein reductase] + O2 = (+)-piperitol + oxidized [NADPH--hemoprotein reductase] + 2 H2O + H(+)</text>
        <dbReference type="Rhea" id="RHEA:56776"/>
        <dbReference type="Rhea" id="RHEA-COMP:11964"/>
        <dbReference type="Rhea" id="RHEA-COMP:11965"/>
        <dbReference type="ChEBI" id="CHEBI:40"/>
        <dbReference type="ChEBI" id="CHEBI:15377"/>
        <dbReference type="ChEBI" id="CHEBI:15378"/>
        <dbReference type="ChEBI" id="CHEBI:15379"/>
        <dbReference type="ChEBI" id="CHEBI:57618"/>
        <dbReference type="ChEBI" id="CHEBI:58210"/>
        <dbReference type="ChEBI" id="CHEBI:141003"/>
        <dbReference type="EC" id="1.14.19.74"/>
    </reaction>
    <physiologicalReaction direction="left-to-right" evidence="9">
        <dbReference type="Rhea" id="RHEA:56777"/>
    </physiologicalReaction>
</comment>
<evidence type="ECO:0000256" key="5">
    <source>
        <dbReference type="ARBA" id="ARBA00023002"/>
    </source>
</evidence>
<keyword evidence="6 13" id="KW-0408">Iron</keyword>
<evidence type="ECO:0000256" key="7">
    <source>
        <dbReference type="ARBA" id="ARBA00023033"/>
    </source>
</evidence>
<evidence type="ECO:0000256" key="10">
    <source>
        <dbReference type="ARBA" id="ARBA00052057"/>
    </source>
</evidence>
<comment type="cofactor">
    <cofactor evidence="13">
        <name>heme</name>
        <dbReference type="ChEBI" id="CHEBI:30413"/>
    </cofactor>
</comment>
<dbReference type="EMBL" id="JBEAFC010000009">
    <property type="protein sequence ID" value="KAL1540363.1"/>
    <property type="molecule type" value="Genomic_DNA"/>
</dbReference>
<evidence type="ECO:0000256" key="8">
    <source>
        <dbReference type="ARBA" id="ARBA00023136"/>
    </source>
</evidence>
<dbReference type="GO" id="GO:0102915">
    <property type="term" value="F:piperitol synthase activity"/>
    <property type="evidence" value="ECO:0007669"/>
    <property type="project" value="UniProtKB-EC"/>
</dbReference>